<dbReference type="GO" id="GO:0030313">
    <property type="term" value="C:cell envelope"/>
    <property type="evidence" value="ECO:0007669"/>
    <property type="project" value="UniProtKB-SubCell"/>
</dbReference>
<dbReference type="CDD" id="cd02966">
    <property type="entry name" value="TlpA_like_family"/>
    <property type="match status" value="1"/>
</dbReference>
<feature type="region of interest" description="Disordered" evidence="5">
    <location>
        <begin position="23"/>
        <end position="46"/>
    </location>
</feature>
<keyword evidence="2" id="KW-0201">Cytochrome c-type biogenesis</keyword>
<evidence type="ECO:0000256" key="3">
    <source>
        <dbReference type="ARBA" id="ARBA00023157"/>
    </source>
</evidence>
<dbReference type="InterPro" id="IPR036249">
    <property type="entry name" value="Thioredoxin-like_sf"/>
</dbReference>
<name>A0A2N6QPI9_9BACT</name>
<dbReference type="PROSITE" id="PS51352">
    <property type="entry name" value="THIOREDOXIN_2"/>
    <property type="match status" value="1"/>
</dbReference>
<feature type="domain" description="Thioredoxin" evidence="6">
    <location>
        <begin position="36"/>
        <end position="176"/>
    </location>
</feature>
<evidence type="ECO:0000313" key="8">
    <source>
        <dbReference type="Proteomes" id="UP000235564"/>
    </source>
</evidence>
<evidence type="ECO:0000256" key="1">
    <source>
        <dbReference type="ARBA" id="ARBA00004196"/>
    </source>
</evidence>
<keyword evidence="4" id="KW-0676">Redox-active center</keyword>
<reference evidence="7 8" key="1">
    <citation type="submission" date="2017-09" db="EMBL/GenBank/DDBJ databases">
        <title>Bacterial strain isolated from the female urinary microbiota.</title>
        <authorList>
            <person name="Thomas-White K."/>
            <person name="Kumar N."/>
            <person name="Forster S."/>
            <person name="Putonti C."/>
            <person name="Lawley T."/>
            <person name="Wolfe A.J."/>
        </authorList>
    </citation>
    <scope>NUCLEOTIDE SEQUENCE [LARGE SCALE GENOMIC DNA]</scope>
    <source>
        <strain evidence="7 8">UMB0536</strain>
    </source>
</reference>
<dbReference type="PROSITE" id="PS51257">
    <property type="entry name" value="PROKAR_LIPOPROTEIN"/>
    <property type="match status" value="1"/>
</dbReference>
<comment type="caution">
    <text evidence="7">The sequence shown here is derived from an EMBL/GenBank/DDBJ whole genome shotgun (WGS) entry which is preliminary data.</text>
</comment>
<dbReference type="InterPro" id="IPR013740">
    <property type="entry name" value="Redoxin"/>
</dbReference>
<dbReference type="Proteomes" id="UP000235564">
    <property type="component" value="Unassembled WGS sequence"/>
</dbReference>
<dbReference type="PANTHER" id="PTHR42852:SF6">
    <property type="entry name" value="THIOL:DISULFIDE INTERCHANGE PROTEIN DSBE"/>
    <property type="match status" value="1"/>
</dbReference>
<accession>A0A2N6QPI9</accession>
<dbReference type="AlphaFoldDB" id="A0A2N6QPI9"/>
<dbReference type="InterPro" id="IPR050553">
    <property type="entry name" value="Thioredoxin_ResA/DsbE_sf"/>
</dbReference>
<comment type="subcellular location">
    <subcellularLocation>
        <location evidence="1">Cell envelope</location>
    </subcellularLocation>
</comment>
<dbReference type="PROSITE" id="PS00194">
    <property type="entry name" value="THIOREDOXIN_1"/>
    <property type="match status" value="1"/>
</dbReference>
<dbReference type="Pfam" id="PF08534">
    <property type="entry name" value="Redoxin"/>
    <property type="match status" value="1"/>
</dbReference>
<evidence type="ECO:0000256" key="5">
    <source>
        <dbReference type="SAM" id="MobiDB-lite"/>
    </source>
</evidence>
<dbReference type="EMBL" id="PNGJ01000007">
    <property type="protein sequence ID" value="PMC23610.1"/>
    <property type="molecule type" value="Genomic_DNA"/>
</dbReference>
<dbReference type="Gene3D" id="3.40.30.10">
    <property type="entry name" value="Glutaredoxin"/>
    <property type="match status" value="1"/>
</dbReference>
<evidence type="ECO:0000259" key="6">
    <source>
        <dbReference type="PROSITE" id="PS51352"/>
    </source>
</evidence>
<dbReference type="OrthoDB" id="9794348at2"/>
<evidence type="ECO:0000313" key="7">
    <source>
        <dbReference type="EMBL" id="PMC23610.1"/>
    </source>
</evidence>
<dbReference type="InterPro" id="IPR017937">
    <property type="entry name" value="Thioredoxin_CS"/>
</dbReference>
<sequence>MRKPTTLIAIALMSTLVLTGCQSKKKDKQPEAQQETMQDNTIPDIKMNDIDGSQTSIKAEVAKNKITILDFWASWCGPCVQEAPSVVALYNDYHAKGLGIIGISLDKDEASWKQAVDKLDMKWTHVSDLQGWDNAAAQLFNVNSIPHTVVVDEQGTILAQGLRGDDLRQFIADKLD</sequence>
<proteinExistence type="predicted"/>
<evidence type="ECO:0000256" key="4">
    <source>
        <dbReference type="ARBA" id="ARBA00023284"/>
    </source>
</evidence>
<dbReference type="PANTHER" id="PTHR42852">
    <property type="entry name" value="THIOL:DISULFIDE INTERCHANGE PROTEIN DSBE"/>
    <property type="match status" value="1"/>
</dbReference>
<evidence type="ECO:0000256" key="2">
    <source>
        <dbReference type="ARBA" id="ARBA00022748"/>
    </source>
</evidence>
<gene>
    <name evidence="7" type="ORF">CJ231_08670</name>
</gene>
<dbReference type="GO" id="GO:0017004">
    <property type="term" value="P:cytochrome complex assembly"/>
    <property type="evidence" value="ECO:0007669"/>
    <property type="project" value="UniProtKB-KW"/>
</dbReference>
<protein>
    <submittedName>
        <fullName evidence="7">TlpA family protein disulfide reductase</fullName>
    </submittedName>
</protein>
<feature type="compositionally biased region" description="Polar residues" evidence="5">
    <location>
        <begin position="31"/>
        <end position="41"/>
    </location>
</feature>
<organism evidence="7 8">
    <name type="scientific">Hoylesella buccalis</name>
    <dbReference type="NCBI Taxonomy" id="28127"/>
    <lineage>
        <taxon>Bacteria</taxon>
        <taxon>Pseudomonadati</taxon>
        <taxon>Bacteroidota</taxon>
        <taxon>Bacteroidia</taxon>
        <taxon>Bacteroidales</taxon>
        <taxon>Prevotellaceae</taxon>
        <taxon>Hoylesella</taxon>
    </lineage>
</organism>
<dbReference type="InterPro" id="IPR013766">
    <property type="entry name" value="Thioredoxin_domain"/>
</dbReference>
<keyword evidence="3" id="KW-1015">Disulfide bond</keyword>
<dbReference type="SUPFAM" id="SSF52833">
    <property type="entry name" value="Thioredoxin-like"/>
    <property type="match status" value="1"/>
</dbReference>